<dbReference type="InterPro" id="IPR006040">
    <property type="entry name" value="Allergen_Ole_e_I_CS"/>
</dbReference>
<dbReference type="PANTHER" id="PTHR31614">
    <property type="entry name" value="PROTEIN DOWNSTREAM OF FLC-RELATED"/>
    <property type="match status" value="1"/>
</dbReference>
<sequence>MAKLALLCALFVLPAIAVAARPTRHPLLVTGKVYCDPCRAGFETSASTFIAGAKVKVECRDRQTMKVLYTREASTDSTGTYVIPVNEDHEDQLCDAILVSSPHPTCRIPSAGRDKARVILTRYNGLATDDRFANNMGYTTEQPMAGCNQILQQYQELDD</sequence>
<name>A0AAN7JKU4_9MYRT</name>
<reference evidence="4 5" key="1">
    <citation type="journal article" date="2023" name="Hortic Res">
        <title>Pangenome of water caltrop reveals structural variations and asymmetric subgenome divergence after allopolyploidization.</title>
        <authorList>
            <person name="Zhang X."/>
            <person name="Chen Y."/>
            <person name="Wang L."/>
            <person name="Yuan Y."/>
            <person name="Fang M."/>
            <person name="Shi L."/>
            <person name="Lu R."/>
            <person name="Comes H.P."/>
            <person name="Ma Y."/>
            <person name="Chen Y."/>
            <person name="Huang G."/>
            <person name="Zhou Y."/>
            <person name="Zheng Z."/>
            <person name="Qiu Y."/>
        </authorList>
    </citation>
    <scope>NUCLEOTIDE SEQUENCE [LARGE SCALE GENOMIC DNA]</scope>
    <source>
        <tissue evidence="4">Roots</tissue>
    </source>
</reference>
<keyword evidence="5" id="KW-1185">Reference proteome</keyword>
<keyword evidence="3" id="KW-0732">Signal</keyword>
<evidence type="ECO:0000313" key="4">
    <source>
        <dbReference type="EMBL" id="KAK4747475.1"/>
    </source>
</evidence>
<evidence type="ECO:0000256" key="1">
    <source>
        <dbReference type="ARBA" id="ARBA00010049"/>
    </source>
</evidence>
<dbReference type="EMBL" id="JAXIOK010000019">
    <property type="protein sequence ID" value="KAK4747475.1"/>
    <property type="molecule type" value="Genomic_DNA"/>
</dbReference>
<comment type="caution">
    <text evidence="4">The sequence shown here is derived from an EMBL/GenBank/DDBJ whole genome shotgun (WGS) entry which is preliminary data.</text>
</comment>
<dbReference type="PROSITE" id="PS00925">
    <property type="entry name" value="OLEEI"/>
    <property type="match status" value="1"/>
</dbReference>
<dbReference type="Pfam" id="PF01190">
    <property type="entry name" value="Pollen_Ole_e_1"/>
    <property type="match status" value="1"/>
</dbReference>
<protein>
    <submittedName>
        <fullName evidence="4">Uncharacterized protein</fullName>
    </submittedName>
</protein>
<feature type="chain" id="PRO_5042868544" evidence="3">
    <location>
        <begin position="20"/>
        <end position="159"/>
    </location>
</feature>
<dbReference type="PANTHER" id="PTHR31614:SF5">
    <property type="entry name" value="ALLERGEN-LIKE PROTEIN BRSN20"/>
    <property type="match status" value="1"/>
</dbReference>
<keyword evidence="2" id="KW-1015">Disulfide bond</keyword>
<evidence type="ECO:0000256" key="2">
    <source>
        <dbReference type="ARBA" id="ARBA00023157"/>
    </source>
</evidence>
<evidence type="ECO:0000256" key="3">
    <source>
        <dbReference type="SAM" id="SignalP"/>
    </source>
</evidence>
<organism evidence="4 5">
    <name type="scientific">Trapa incisa</name>
    <dbReference type="NCBI Taxonomy" id="236973"/>
    <lineage>
        <taxon>Eukaryota</taxon>
        <taxon>Viridiplantae</taxon>
        <taxon>Streptophyta</taxon>
        <taxon>Embryophyta</taxon>
        <taxon>Tracheophyta</taxon>
        <taxon>Spermatophyta</taxon>
        <taxon>Magnoliopsida</taxon>
        <taxon>eudicotyledons</taxon>
        <taxon>Gunneridae</taxon>
        <taxon>Pentapetalae</taxon>
        <taxon>rosids</taxon>
        <taxon>malvids</taxon>
        <taxon>Myrtales</taxon>
        <taxon>Lythraceae</taxon>
        <taxon>Trapa</taxon>
    </lineage>
</organism>
<dbReference type="AlphaFoldDB" id="A0AAN7JKU4"/>
<proteinExistence type="inferred from homology"/>
<gene>
    <name evidence="4" type="ORF">SAY87_014061</name>
</gene>
<evidence type="ECO:0000313" key="5">
    <source>
        <dbReference type="Proteomes" id="UP001345219"/>
    </source>
</evidence>
<feature type="signal peptide" evidence="3">
    <location>
        <begin position="1"/>
        <end position="19"/>
    </location>
</feature>
<dbReference type="GO" id="GO:0005615">
    <property type="term" value="C:extracellular space"/>
    <property type="evidence" value="ECO:0007669"/>
    <property type="project" value="InterPro"/>
</dbReference>
<dbReference type="Proteomes" id="UP001345219">
    <property type="component" value="Chromosome 12"/>
</dbReference>
<accession>A0AAN7JKU4</accession>
<dbReference type="InterPro" id="IPR006041">
    <property type="entry name" value="Pollen_Ole_e1_allergen"/>
</dbReference>
<comment type="similarity">
    <text evidence="1">Belongs to the Ole e I family.</text>
</comment>